<feature type="coiled-coil region" evidence="1">
    <location>
        <begin position="166"/>
        <end position="211"/>
    </location>
</feature>
<sequence length="1082" mass="123721">MEISKSLQEEIFAVQQKLQKAILEHQMCVEKLKDDPNNSDILGQIKKIQVHIVSLGRCQKQIVQRLRKEVDAFKADNANGSKVSIPFLLGLNNNNHITNNNETKHEATANGFGTKPSKENYEKVVRNGDVHHSHPRDNDCAKLRLSSVETVSGEDDVVEVPLDENSDIMQENVQKEEIQMKEVQMKDMQKKEVQKEKVQKKEVQMKEVQMKEVQMKDVQKKEVQKKDVQMKDVQKKEVQKEKVQKKEVQTKEVQMKEVQMKEVQMKEVQIKEVQMKEVQMKEVQMKEVQMKEVQMKEVQTKEVQKKEVQKKEMQKEEMQKKKEVQKEEVQKKEMQKEEMQKKEVQRKEVQKKEVQKEEMQKEEAHKKEMPKEEVQNKEMQKEEVQKKEVQKEEVQKKEMQKEEMQKKEMQRKEMQKKEMQKEEMQKKEVQKKEMRKKEVQKEYIELTHSAEKCYYLNCLGLITKSKFIELQNRRVERKRRSTANPHFVYSMLEQPSKRKRYSYFAENPPHTRQTTARMNGSSSPPNKTQPTKSTSPPAQTKPLVPVQKSTTRPNILRNAESKVFVNKSKVEDNQTRLSVSSAKSVQSVGSKAVHIPGLPSSLTIERIGSDSIVCICCENPGSLTTCKNCSSNYHVSCHTRPAPPSRTCPKCVPAVEEEENIEKNEEEEEQVEGENRSHYKKDEKFEEKERERYDLLERNSDLRLQVYELEKRSQLLGQSFQVQQQMHQDLLGKQEKTQKSIKRLVDFIKLMQLRANTSSPLSSASTSCLPQPSSSQLPPTISPPQTSTNQKTANSLILNTEYKTPHIVTITSSVITHDQASPTSKKTRCPTPTNCPVPSSQKSINHTSSSRKSPSRLEGPISLLAVKPKTKITPQFSTTNCRPVAALPFRALCSNPSSPIPCSTIVTTIRNKPIVQSHSMSPYQNCQILFTPSQTTISWTEQPSMVGSLGPNLHAANSVLISQPDQPQKSYCLLTATPRIVSPSSNGQDQLDLRRKLQQRRISVVRSTDQEISSTHCSQAIISPIPSPVVHVSHEAQTTETVRSCDSSSAVKNMNWSYTSNQIASQQQSSSSGALSLGSSST</sequence>
<proteinExistence type="predicted"/>
<evidence type="ECO:0000256" key="1">
    <source>
        <dbReference type="SAM" id="Coils"/>
    </source>
</evidence>
<feature type="compositionally biased region" description="Acidic residues" evidence="2">
    <location>
        <begin position="659"/>
        <end position="672"/>
    </location>
</feature>
<dbReference type="InterPro" id="IPR013083">
    <property type="entry name" value="Znf_RING/FYVE/PHD"/>
</dbReference>
<dbReference type="PANTHER" id="PTHR14754:SF34">
    <property type="entry name" value="TRICHOHYALIN"/>
    <property type="match status" value="1"/>
</dbReference>
<dbReference type="Proteomes" id="UP000075809">
    <property type="component" value="Unassembled WGS sequence"/>
</dbReference>
<keyword evidence="1" id="KW-0175">Coiled coil</keyword>
<feature type="compositionally biased region" description="Low complexity" evidence="2">
    <location>
        <begin position="759"/>
        <end position="790"/>
    </location>
</feature>
<dbReference type="Gene3D" id="3.30.40.10">
    <property type="entry name" value="Zinc/RING finger domain, C3HC4 (zinc finger)"/>
    <property type="match status" value="1"/>
</dbReference>
<feature type="compositionally biased region" description="Polar residues" evidence="2">
    <location>
        <begin position="510"/>
        <end position="538"/>
    </location>
</feature>
<feature type="region of interest" description="Disordered" evidence="2">
    <location>
        <begin position="304"/>
        <end position="438"/>
    </location>
</feature>
<evidence type="ECO:0000313" key="4">
    <source>
        <dbReference type="Proteomes" id="UP000075809"/>
    </source>
</evidence>
<feature type="region of interest" description="Disordered" evidence="2">
    <location>
        <begin position="215"/>
        <end position="241"/>
    </location>
</feature>
<keyword evidence="4" id="KW-1185">Reference proteome</keyword>
<dbReference type="EMBL" id="KQ982620">
    <property type="protein sequence ID" value="KYQ53755.1"/>
    <property type="molecule type" value="Genomic_DNA"/>
</dbReference>
<dbReference type="InterPro" id="IPR011011">
    <property type="entry name" value="Znf_FYVE_PHD"/>
</dbReference>
<evidence type="ECO:0000256" key="2">
    <source>
        <dbReference type="SAM" id="MobiDB-lite"/>
    </source>
</evidence>
<organism evidence="3 4">
    <name type="scientific">Mycetomoellerius zeteki</name>
    <dbReference type="NCBI Taxonomy" id="64791"/>
    <lineage>
        <taxon>Eukaryota</taxon>
        <taxon>Metazoa</taxon>
        <taxon>Ecdysozoa</taxon>
        <taxon>Arthropoda</taxon>
        <taxon>Hexapoda</taxon>
        <taxon>Insecta</taxon>
        <taxon>Pterygota</taxon>
        <taxon>Neoptera</taxon>
        <taxon>Endopterygota</taxon>
        <taxon>Hymenoptera</taxon>
        <taxon>Apocrita</taxon>
        <taxon>Aculeata</taxon>
        <taxon>Formicoidea</taxon>
        <taxon>Formicidae</taxon>
        <taxon>Myrmicinae</taxon>
        <taxon>Mycetomoellerius</taxon>
    </lineage>
</organism>
<evidence type="ECO:0000313" key="3">
    <source>
        <dbReference type="EMBL" id="KYQ53755.1"/>
    </source>
</evidence>
<reference evidence="3 4" key="1">
    <citation type="submission" date="2015-09" db="EMBL/GenBank/DDBJ databases">
        <title>Trachymyrmex zeteki WGS genome.</title>
        <authorList>
            <person name="Nygaard S."/>
            <person name="Hu H."/>
            <person name="Boomsma J."/>
            <person name="Zhang G."/>
        </authorList>
    </citation>
    <scope>NUCLEOTIDE SEQUENCE [LARGE SCALE GENOMIC DNA]</scope>
    <source>
        <strain evidence="3">Tzet28-1</strain>
        <tissue evidence="3">Whole body</tissue>
    </source>
</reference>
<protein>
    <submittedName>
        <fullName evidence="3">Repetitive proline-rich cell wall protein 2</fullName>
    </submittedName>
</protein>
<gene>
    <name evidence="3" type="ORF">ALC60_07322</name>
</gene>
<feature type="compositionally biased region" description="Basic and acidic residues" evidence="2">
    <location>
        <begin position="673"/>
        <end position="683"/>
    </location>
</feature>
<feature type="region of interest" description="Disordered" evidence="2">
    <location>
        <begin position="659"/>
        <end position="683"/>
    </location>
</feature>
<feature type="compositionally biased region" description="Polar residues" evidence="2">
    <location>
        <begin position="813"/>
        <end position="852"/>
    </location>
</feature>
<dbReference type="PANTHER" id="PTHR14754">
    <property type="entry name" value="TRANSCRIPTION ELONGATION FACTOR A"/>
    <property type="match status" value="1"/>
</dbReference>
<feature type="region of interest" description="Disordered" evidence="2">
    <location>
        <begin position="759"/>
        <end position="791"/>
    </location>
</feature>
<accession>A0A151X0J1</accession>
<name>A0A151X0J1_9HYME</name>
<dbReference type="AlphaFoldDB" id="A0A151X0J1"/>
<feature type="region of interest" description="Disordered" evidence="2">
    <location>
        <begin position="813"/>
        <end position="860"/>
    </location>
</feature>
<dbReference type="GO" id="GO:0005634">
    <property type="term" value="C:nucleus"/>
    <property type="evidence" value="ECO:0007669"/>
    <property type="project" value="TreeGrafter"/>
</dbReference>
<dbReference type="SUPFAM" id="SSF57903">
    <property type="entry name" value="FYVE/PHD zinc finger"/>
    <property type="match status" value="1"/>
</dbReference>
<dbReference type="STRING" id="64791.A0A151X0J1"/>
<feature type="region of interest" description="Disordered" evidence="2">
    <location>
        <begin position="508"/>
        <end position="554"/>
    </location>
</feature>